<evidence type="ECO:0000313" key="2">
    <source>
        <dbReference type="Proteomes" id="UP001139028"/>
    </source>
</evidence>
<keyword evidence="2" id="KW-1185">Reference proteome</keyword>
<comment type="caution">
    <text evidence="1">The sequence shown here is derived from an EMBL/GenBank/DDBJ whole genome shotgun (WGS) entry which is preliminary data.</text>
</comment>
<protein>
    <submittedName>
        <fullName evidence="1">Uncharacterized protein</fullName>
    </submittedName>
</protein>
<dbReference type="RefSeq" id="WP_252470482.1">
    <property type="nucleotide sequence ID" value="NZ_JALBWM010000071.1"/>
</dbReference>
<gene>
    <name evidence="1" type="ORF">MO867_14795</name>
</gene>
<sequence length="58" mass="6151">MNKRDERGLAQPVSQPNSGTNLFLLLVAAASLNPKFAVEIQESSSNIKSPQSNIPGGQ</sequence>
<dbReference type="Proteomes" id="UP001139028">
    <property type="component" value="Unassembled WGS sequence"/>
</dbReference>
<proteinExistence type="predicted"/>
<dbReference type="EMBL" id="JALBWM010000071">
    <property type="protein sequence ID" value="MCO1335604.1"/>
    <property type="molecule type" value="Genomic_DNA"/>
</dbReference>
<organism evidence="1 2">
    <name type="scientific">Microbulbifer okhotskensis</name>
    <dbReference type="NCBI Taxonomy" id="2926617"/>
    <lineage>
        <taxon>Bacteria</taxon>
        <taxon>Pseudomonadati</taxon>
        <taxon>Pseudomonadota</taxon>
        <taxon>Gammaproteobacteria</taxon>
        <taxon>Cellvibrionales</taxon>
        <taxon>Microbulbiferaceae</taxon>
        <taxon>Microbulbifer</taxon>
    </lineage>
</organism>
<evidence type="ECO:0000313" key="1">
    <source>
        <dbReference type="EMBL" id="MCO1335604.1"/>
    </source>
</evidence>
<reference evidence="1" key="1">
    <citation type="journal article" date="2022" name="Arch. Microbiol.">
        <title>Microbulbifer okhotskensis sp. nov., isolated from a deep bottom sediment of the Okhotsk Sea.</title>
        <authorList>
            <person name="Romanenko L."/>
            <person name="Kurilenko V."/>
            <person name="Otstavnykh N."/>
            <person name="Velansky P."/>
            <person name="Isaeva M."/>
            <person name="Mikhailov V."/>
        </authorList>
    </citation>
    <scope>NUCLEOTIDE SEQUENCE</scope>
    <source>
        <strain evidence="1">OS29</strain>
    </source>
</reference>
<dbReference type="AlphaFoldDB" id="A0A9X2EPV3"/>
<name>A0A9X2EPV3_9GAMM</name>
<accession>A0A9X2EPV3</accession>